<dbReference type="OrthoDB" id="4033014at2759"/>
<feature type="coiled-coil region" evidence="1">
    <location>
        <begin position="219"/>
        <end position="246"/>
    </location>
</feature>
<dbReference type="KEGG" id="kaf:KAFR_0A02200"/>
<keyword evidence="1" id="KW-0175">Coiled coil</keyword>
<dbReference type="FunCoup" id="H2AMQ8">
    <property type="interactions" value="68"/>
</dbReference>
<dbReference type="HOGENOM" id="CLU_1111158_0_0_1"/>
<organism evidence="2 3">
    <name type="scientific">Kazachstania africana (strain ATCC 22294 / BCRC 22015 / CBS 2517 / CECT 1963 / NBRC 1671 / NRRL Y-8276)</name>
    <name type="common">Yeast</name>
    <name type="synonym">Kluyveromyces africanus</name>
    <dbReference type="NCBI Taxonomy" id="1071382"/>
    <lineage>
        <taxon>Eukaryota</taxon>
        <taxon>Fungi</taxon>
        <taxon>Dikarya</taxon>
        <taxon>Ascomycota</taxon>
        <taxon>Saccharomycotina</taxon>
        <taxon>Saccharomycetes</taxon>
        <taxon>Saccharomycetales</taxon>
        <taxon>Saccharomycetaceae</taxon>
        <taxon>Kazachstania</taxon>
    </lineage>
</organism>
<dbReference type="RefSeq" id="XP_003954793.1">
    <property type="nucleotide sequence ID" value="XM_003954744.1"/>
</dbReference>
<dbReference type="eggNOG" id="ENOG502SA4H">
    <property type="taxonomic scope" value="Eukaryota"/>
</dbReference>
<proteinExistence type="predicted"/>
<gene>
    <name evidence="2" type="primary">KAFR0A02200</name>
    <name evidence="2" type="ORF">KAFR_0A02200</name>
</gene>
<accession>H2AMQ8</accession>
<dbReference type="Proteomes" id="UP000005220">
    <property type="component" value="Chromosome 1"/>
</dbReference>
<protein>
    <recommendedName>
        <fullName evidence="4">Rpn11/EIF3F C-terminal domain-containing protein</fullName>
    </recommendedName>
</protein>
<evidence type="ECO:0000313" key="3">
    <source>
        <dbReference type="Proteomes" id="UP000005220"/>
    </source>
</evidence>
<sequence length="249" mass="29221">MDYSINMDSNVMYSVNYEYENDLNSLSESELVPQCYLLLGQVQNGKDITISRNIKIPITLEAVTSEFGFDDKNLEMKIELIRVTEPNLDVIGLLLVNPKVFDYDSIMHRLMERIVILFRYEADNKLECYVKMINDFKLVDFQYKFNSVQVMNSKEDKKGGNISTYEKHQLEETNYRNVVEKLIIRINTTLNYLQKSEEPNDLILRKISMIISGLKRPVTEDIEKEIINHENEIKLLEIVLNQWEMTVSD</sequence>
<evidence type="ECO:0008006" key="4">
    <source>
        <dbReference type="Google" id="ProtNLM"/>
    </source>
</evidence>
<dbReference type="GeneID" id="13882277"/>
<keyword evidence="3" id="KW-1185">Reference proteome</keyword>
<name>H2AMQ8_KAZAF</name>
<dbReference type="AlphaFoldDB" id="H2AMQ8"/>
<evidence type="ECO:0000313" key="2">
    <source>
        <dbReference type="EMBL" id="CCF55658.1"/>
    </source>
</evidence>
<reference evidence="2 3" key="1">
    <citation type="journal article" date="2011" name="Proc. Natl. Acad. Sci. U.S.A.">
        <title>Evolutionary erosion of yeast sex chromosomes by mating-type switching accidents.</title>
        <authorList>
            <person name="Gordon J.L."/>
            <person name="Armisen D."/>
            <person name="Proux-Wera E."/>
            <person name="Oheigeartaigh S.S."/>
            <person name="Byrne K.P."/>
            <person name="Wolfe K.H."/>
        </authorList>
    </citation>
    <scope>NUCLEOTIDE SEQUENCE [LARGE SCALE GENOMIC DNA]</scope>
    <source>
        <strain evidence="3">ATCC 22294 / BCRC 22015 / CBS 2517 / CECT 1963 / NBRC 1671 / NRRL Y-8276</strain>
    </source>
</reference>
<evidence type="ECO:0000256" key="1">
    <source>
        <dbReference type="SAM" id="Coils"/>
    </source>
</evidence>
<dbReference type="EMBL" id="HE650821">
    <property type="protein sequence ID" value="CCF55658.1"/>
    <property type="molecule type" value="Genomic_DNA"/>
</dbReference>
<dbReference type="InParanoid" id="H2AMQ8"/>